<organism evidence="2 3">
    <name type="scientific">Hexamita inflata</name>
    <dbReference type="NCBI Taxonomy" id="28002"/>
    <lineage>
        <taxon>Eukaryota</taxon>
        <taxon>Metamonada</taxon>
        <taxon>Diplomonadida</taxon>
        <taxon>Hexamitidae</taxon>
        <taxon>Hexamitinae</taxon>
        <taxon>Hexamita</taxon>
    </lineage>
</organism>
<name>A0ABP1HLI6_9EUKA</name>
<evidence type="ECO:0000259" key="1">
    <source>
        <dbReference type="SMART" id="SM01126"/>
    </source>
</evidence>
<dbReference type="PANTHER" id="PTHR47163:SF2">
    <property type="entry name" value="SI:DKEY-17M8.2"/>
    <property type="match status" value="1"/>
</dbReference>
<proteinExistence type="predicted"/>
<sequence>MEAFKPTLLDNISFYAKFKKFNRAPPLPKQCTKCFHPVKLVGNIFICINTNCKKRHDLWAGTPLAGFHSMQWDRHFQLIVECASNSTAASAAAKYFVNERTVDRVFDQFREYCQKYLERIQFYDGEDKEIDEFVGARVKYHRGEPTKGTTKWFFSIRGRQSRIFRCFYILGRSIEEVQPLINKYCKIGDTVYSDGLATYKHLSSTFVHKSVNHSEHFADPEDPTNNINGLEGSHGALRKKLAFMVQFKQIKSNSTSISIAFRDNLVMIPYNSWIMCGLHLMNENKKYFIIITVFQQHFNFNQKIPNQIILICRQATFHLHQNSILNLSFKYKYLSSTLNVPIIAGLFIQVRLCGDSLFKICHLLIQNRFNSQIKSMYEFSTSENIIHSFCFKLTFGFKSHFKYAFTRIM</sequence>
<dbReference type="Pfam" id="PF12762">
    <property type="entry name" value="DDE_Tnp_IS1595"/>
    <property type="match status" value="1"/>
</dbReference>
<reference evidence="2 3" key="1">
    <citation type="submission" date="2024-07" db="EMBL/GenBank/DDBJ databases">
        <authorList>
            <person name="Akdeniz Z."/>
        </authorList>
    </citation>
    <scope>NUCLEOTIDE SEQUENCE [LARGE SCALE GENOMIC DNA]</scope>
</reference>
<evidence type="ECO:0000313" key="3">
    <source>
        <dbReference type="Proteomes" id="UP001642409"/>
    </source>
</evidence>
<dbReference type="EMBL" id="CAXDID020000036">
    <property type="protein sequence ID" value="CAL5997137.1"/>
    <property type="molecule type" value="Genomic_DNA"/>
</dbReference>
<protein>
    <recommendedName>
        <fullName evidence="1">ISXO2-like transposase domain-containing protein</fullName>
    </recommendedName>
</protein>
<feature type="domain" description="ISXO2-like transposase" evidence="1">
    <location>
        <begin position="129"/>
        <end position="248"/>
    </location>
</feature>
<evidence type="ECO:0000313" key="2">
    <source>
        <dbReference type="EMBL" id="CAL5997137.1"/>
    </source>
</evidence>
<dbReference type="InterPro" id="IPR053164">
    <property type="entry name" value="IS1016-like_transposase"/>
</dbReference>
<accession>A0ABP1HLI6</accession>
<dbReference type="PANTHER" id="PTHR47163">
    <property type="entry name" value="DDE_TNP_IS1595 DOMAIN-CONTAINING PROTEIN"/>
    <property type="match status" value="1"/>
</dbReference>
<dbReference type="Proteomes" id="UP001642409">
    <property type="component" value="Unassembled WGS sequence"/>
</dbReference>
<comment type="caution">
    <text evidence="2">The sequence shown here is derived from an EMBL/GenBank/DDBJ whole genome shotgun (WGS) entry which is preliminary data.</text>
</comment>
<dbReference type="SMART" id="SM01126">
    <property type="entry name" value="DDE_Tnp_IS1595"/>
    <property type="match status" value="1"/>
</dbReference>
<gene>
    <name evidence="2" type="ORF">HINF_LOCUS15097</name>
</gene>
<dbReference type="InterPro" id="IPR024445">
    <property type="entry name" value="Tnp_ISXO2-like"/>
</dbReference>
<keyword evidence="3" id="KW-1185">Reference proteome</keyword>